<proteinExistence type="predicted"/>
<comment type="caution">
    <text evidence="1">The sequence shown here is derived from an EMBL/GenBank/DDBJ whole genome shotgun (WGS) entry which is preliminary data.</text>
</comment>
<evidence type="ECO:0000313" key="1">
    <source>
        <dbReference type="EMBL" id="CAG09654.1"/>
    </source>
</evidence>
<reference evidence="1" key="2">
    <citation type="submission" date="2004-02" db="EMBL/GenBank/DDBJ databases">
        <authorList>
            <consortium name="Genoscope"/>
            <consortium name="Whitehead Institute Centre for Genome Research"/>
        </authorList>
    </citation>
    <scope>NUCLEOTIDE SEQUENCE</scope>
</reference>
<dbReference type="Gene3D" id="1.10.287.940">
    <property type="entry name" value="atp-gated p2x4 ion channel"/>
    <property type="match status" value="1"/>
</dbReference>
<dbReference type="AlphaFoldDB" id="Q4RPM8"/>
<organism evidence="1">
    <name type="scientific">Tetraodon nigroviridis</name>
    <name type="common">Spotted green pufferfish</name>
    <name type="synonym">Chelonodon nigroviridis</name>
    <dbReference type="NCBI Taxonomy" id="99883"/>
    <lineage>
        <taxon>Eukaryota</taxon>
        <taxon>Metazoa</taxon>
        <taxon>Chordata</taxon>
        <taxon>Craniata</taxon>
        <taxon>Vertebrata</taxon>
        <taxon>Euteleostomi</taxon>
        <taxon>Actinopterygii</taxon>
        <taxon>Neopterygii</taxon>
        <taxon>Teleostei</taxon>
        <taxon>Neoteleostei</taxon>
        <taxon>Acanthomorphata</taxon>
        <taxon>Eupercaria</taxon>
        <taxon>Tetraodontiformes</taxon>
        <taxon>Tetradontoidea</taxon>
        <taxon>Tetraodontidae</taxon>
        <taxon>Tetraodon</taxon>
    </lineage>
</organism>
<name>Q4RPM8_TETNG</name>
<dbReference type="EMBL" id="CAAE01015007">
    <property type="protein sequence ID" value="CAG09654.1"/>
    <property type="molecule type" value="Genomic_DNA"/>
</dbReference>
<sequence>MAWCVRSLCQYQTNKLVRIQSVRLGSLRWSLNGFILLFTW</sequence>
<dbReference type="OrthoDB" id="494673at2759"/>
<accession>Q4RPM8</accession>
<dbReference type="KEGG" id="tng:GSTEN00031012G001"/>
<reference evidence="1" key="1">
    <citation type="journal article" date="2004" name="Nature">
        <title>Genome duplication in the teleost fish Tetraodon nigroviridis reveals the early vertebrate proto-karyotype.</title>
        <authorList>
            <person name="Jaillon O."/>
            <person name="Aury J.-M."/>
            <person name="Brunet F."/>
            <person name="Petit J.-L."/>
            <person name="Stange-Thomann N."/>
            <person name="Mauceli E."/>
            <person name="Bouneau L."/>
            <person name="Fischer C."/>
            <person name="Ozouf-Costaz C."/>
            <person name="Bernot A."/>
            <person name="Nicaud S."/>
            <person name="Jaffe D."/>
            <person name="Fisher S."/>
            <person name="Lutfalla G."/>
            <person name="Dossat C."/>
            <person name="Segurens B."/>
            <person name="Dasilva C."/>
            <person name="Salanoubat M."/>
            <person name="Levy M."/>
            <person name="Boudet N."/>
            <person name="Castellano S."/>
            <person name="Anthouard V."/>
            <person name="Jubin C."/>
            <person name="Castelli V."/>
            <person name="Katinka M."/>
            <person name="Vacherie B."/>
            <person name="Biemont C."/>
            <person name="Skalli Z."/>
            <person name="Cattolico L."/>
            <person name="Poulain J."/>
            <person name="De Berardinis V."/>
            <person name="Cruaud C."/>
            <person name="Duprat S."/>
            <person name="Brottier P."/>
            <person name="Coutanceau J.-P."/>
            <person name="Gouzy J."/>
            <person name="Parra G."/>
            <person name="Lardier G."/>
            <person name="Chapple C."/>
            <person name="McKernan K.J."/>
            <person name="McEwan P."/>
            <person name="Bosak S."/>
            <person name="Kellis M."/>
            <person name="Volff J.-N."/>
            <person name="Guigo R."/>
            <person name="Zody M.C."/>
            <person name="Mesirov J."/>
            <person name="Lindblad-Toh K."/>
            <person name="Birren B."/>
            <person name="Nusbaum C."/>
            <person name="Kahn D."/>
            <person name="Robinson-Rechavi M."/>
            <person name="Laudet V."/>
            <person name="Schachter V."/>
            <person name="Quetier F."/>
            <person name="Saurin W."/>
            <person name="Scarpelli C."/>
            <person name="Wincker P."/>
            <person name="Lander E.S."/>
            <person name="Weissenbach J."/>
            <person name="Roest Crollius H."/>
        </authorList>
    </citation>
    <scope>NUCLEOTIDE SEQUENCE [LARGE SCALE GENOMIC DNA]</scope>
</reference>
<protein>
    <submittedName>
        <fullName evidence="1">(spotted green pufferfish) hypothetical protein</fullName>
    </submittedName>
</protein>
<gene>
    <name evidence="1" type="ORF">GSTENG00031012001</name>
</gene>